<gene>
    <name evidence="2" type="ORF">HNQ07_000889</name>
</gene>
<organism evidence="2 3">
    <name type="scientific">Deinococcus metalli</name>
    <dbReference type="NCBI Taxonomy" id="1141878"/>
    <lineage>
        <taxon>Bacteria</taxon>
        <taxon>Thermotogati</taxon>
        <taxon>Deinococcota</taxon>
        <taxon>Deinococci</taxon>
        <taxon>Deinococcales</taxon>
        <taxon>Deinococcaceae</taxon>
        <taxon>Deinococcus</taxon>
    </lineage>
</organism>
<feature type="compositionally biased region" description="Basic residues" evidence="1">
    <location>
        <begin position="1"/>
        <end position="18"/>
    </location>
</feature>
<dbReference type="AlphaFoldDB" id="A0A7W8KC38"/>
<feature type="compositionally biased region" description="Basic and acidic residues" evidence="1">
    <location>
        <begin position="24"/>
        <end position="37"/>
    </location>
</feature>
<evidence type="ECO:0000256" key="1">
    <source>
        <dbReference type="SAM" id="MobiDB-lite"/>
    </source>
</evidence>
<protein>
    <submittedName>
        <fullName evidence="2">Uncharacterized protein</fullName>
    </submittedName>
</protein>
<name>A0A7W8KC38_9DEIO</name>
<reference evidence="2 3" key="1">
    <citation type="submission" date="2020-08" db="EMBL/GenBank/DDBJ databases">
        <title>Genomic Encyclopedia of Type Strains, Phase IV (KMG-IV): sequencing the most valuable type-strain genomes for metagenomic binning, comparative biology and taxonomic classification.</title>
        <authorList>
            <person name="Goeker M."/>
        </authorList>
    </citation>
    <scope>NUCLEOTIDE SEQUENCE [LARGE SCALE GENOMIC DNA]</scope>
    <source>
        <strain evidence="2 3">DSM 27521</strain>
    </source>
</reference>
<accession>A0A7W8KC38</accession>
<dbReference type="EMBL" id="JACHFK010000001">
    <property type="protein sequence ID" value="MBB5375445.1"/>
    <property type="molecule type" value="Genomic_DNA"/>
</dbReference>
<sequence>MSRRNRQATRRAVSKRQRQQLLPREVEREPDPQQRPA</sequence>
<evidence type="ECO:0000313" key="3">
    <source>
        <dbReference type="Proteomes" id="UP000539473"/>
    </source>
</evidence>
<evidence type="ECO:0000313" key="2">
    <source>
        <dbReference type="EMBL" id="MBB5375445.1"/>
    </source>
</evidence>
<dbReference type="Proteomes" id="UP000539473">
    <property type="component" value="Unassembled WGS sequence"/>
</dbReference>
<comment type="caution">
    <text evidence="2">The sequence shown here is derived from an EMBL/GenBank/DDBJ whole genome shotgun (WGS) entry which is preliminary data.</text>
</comment>
<feature type="region of interest" description="Disordered" evidence="1">
    <location>
        <begin position="1"/>
        <end position="37"/>
    </location>
</feature>
<proteinExistence type="predicted"/>